<dbReference type="Proteomes" id="UP000030686">
    <property type="component" value="Unassembled WGS sequence"/>
</dbReference>
<reference evidence="3" key="1">
    <citation type="journal article" date="2014" name="Nat. Commun.">
        <title>Multiple recent horizontal transfers of a large genomic region in cheese making fungi.</title>
        <authorList>
            <person name="Cheeseman K."/>
            <person name="Ropars J."/>
            <person name="Renault P."/>
            <person name="Dupont J."/>
            <person name="Gouzy J."/>
            <person name="Branca A."/>
            <person name="Abraham A.L."/>
            <person name="Ceppi M."/>
            <person name="Conseiller E."/>
            <person name="Debuchy R."/>
            <person name="Malagnac F."/>
            <person name="Goarin A."/>
            <person name="Silar P."/>
            <person name="Lacoste S."/>
            <person name="Sallet E."/>
            <person name="Bensimon A."/>
            <person name="Giraud T."/>
            <person name="Brygoo Y."/>
        </authorList>
    </citation>
    <scope>NUCLEOTIDE SEQUENCE [LARGE SCALE GENOMIC DNA]</scope>
    <source>
        <strain evidence="3">FM164</strain>
    </source>
</reference>
<evidence type="ECO:0000313" key="4">
    <source>
        <dbReference type="Proteomes" id="UP000030686"/>
    </source>
</evidence>
<gene>
    <name evidence="3" type="ORF">PROQFM164_S03g001099</name>
</gene>
<dbReference type="OrthoDB" id="3559580at2759"/>
<dbReference type="AlphaFoldDB" id="W6QD35"/>
<feature type="region of interest" description="Disordered" evidence="1">
    <location>
        <begin position="209"/>
        <end position="255"/>
    </location>
</feature>
<dbReference type="PANTHER" id="PTHR35391:SF5">
    <property type="entry name" value="DUF6590 DOMAIN-CONTAINING PROTEIN"/>
    <property type="match status" value="1"/>
</dbReference>
<proteinExistence type="predicted"/>
<dbReference type="STRING" id="1365484.W6QD35"/>
<accession>W6QD35</accession>
<keyword evidence="4" id="KW-1185">Reference proteome</keyword>
<dbReference type="PANTHER" id="PTHR35391">
    <property type="entry name" value="C2H2-TYPE DOMAIN-CONTAINING PROTEIN-RELATED"/>
    <property type="match status" value="1"/>
</dbReference>
<evidence type="ECO:0000313" key="3">
    <source>
        <dbReference type="EMBL" id="CDM34375.1"/>
    </source>
</evidence>
<dbReference type="OMA" id="ENAGWHG"/>
<feature type="region of interest" description="Disordered" evidence="1">
    <location>
        <begin position="133"/>
        <end position="177"/>
    </location>
</feature>
<dbReference type="EMBL" id="HG792017">
    <property type="protein sequence ID" value="CDM34375.1"/>
    <property type="molecule type" value="Genomic_DNA"/>
</dbReference>
<feature type="domain" description="DUF6590" evidence="2">
    <location>
        <begin position="261"/>
        <end position="415"/>
    </location>
</feature>
<dbReference type="InterPro" id="IPR046497">
    <property type="entry name" value="DUF6590"/>
</dbReference>
<sequence length="424" mass="47576">MASNWVLHHESNRWVRPIYNHSGEFLYEWDCMGGELTPAIAGQDSSVALCQRSTSESAFPTLKDAYGHQLPFPPGLDPHASRLNRVHQQDPLDYGQAYTNDHFNPRTPPTGYQQLINHQVDNGIYPGAGTVTDDKASSPPEWSPNMQYKVARDTTGRRTGSASISDRSDVTSSSRSDVSIPEIHIEDLQGLSLGDHPASHMVLPYEASSHSHCNDSIPGDVQRKRHDRKVQKSSEPAYVIPGSSSEHDTLDPRYKRQSDPRRFFRVGRVFSMLWHENAGWHGTIVSEKLPSSSSPFTRGKYQEPIYSSIRRMVVVKEQKGCCWCVPITTYSGQGVAKAGVDRSKHAVIHMRGDRPRTVKSEPRMAKEPLEVDPARPDQKLDCMSRVNFGKVYTVEHNVKVLPVGKITEASRARFLEYAQGEFIN</sequence>
<feature type="compositionally biased region" description="Low complexity" evidence="1">
    <location>
        <begin position="161"/>
        <end position="177"/>
    </location>
</feature>
<evidence type="ECO:0000259" key="2">
    <source>
        <dbReference type="Pfam" id="PF20233"/>
    </source>
</evidence>
<dbReference type="Pfam" id="PF20233">
    <property type="entry name" value="DUF6590"/>
    <property type="match status" value="1"/>
</dbReference>
<feature type="compositionally biased region" description="Basic and acidic residues" evidence="1">
    <location>
        <begin position="245"/>
        <end position="255"/>
    </location>
</feature>
<protein>
    <submittedName>
        <fullName evidence="3">Genomic scaffold, ProqFM164S03</fullName>
    </submittedName>
</protein>
<organism evidence="3 4">
    <name type="scientific">Penicillium roqueforti (strain FM164)</name>
    <dbReference type="NCBI Taxonomy" id="1365484"/>
    <lineage>
        <taxon>Eukaryota</taxon>
        <taxon>Fungi</taxon>
        <taxon>Dikarya</taxon>
        <taxon>Ascomycota</taxon>
        <taxon>Pezizomycotina</taxon>
        <taxon>Eurotiomycetes</taxon>
        <taxon>Eurotiomycetidae</taxon>
        <taxon>Eurotiales</taxon>
        <taxon>Aspergillaceae</taxon>
        <taxon>Penicillium</taxon>
    </lineage>
</organism>
<evidence type="ECO:0000256" key="1">
    <source>
        <dbReference type="SAM" id="MobiDB-lite"/>
    </source>
</evidence>
<name>W6QD35_PENRF</name>